<evidence type="ECO:0000313" key="2">
    <source>
        <dbReference type="EMBL" id="CAD9130858.1"/>
    </source>
</evidence>
<organism evidence="2">
    <name type="scientific">Neobodo designis</name>
    <name type="common">Flagellated protozoan</name>
    <name type="synonym">Bodo designis</name>
    <dbReference type="NCBI Taxonomy" id="312471"/>
    <lineage>
        <taxon>Eukaryota</taxon>
        <taxon>Discoba</taxon>
        <taxon>Euglenozoa</taxon>
        <taxon>Kinetoplastea</taxon>
        <taxon>Metakinetoplastina</taxon>
        <taxon>Neobodonida</taxon>
        <taxon>Neobodo</taxon>
    </lineage>
</organism>
<gene>
    <name evidence="2" type="ORF">NDES1114_LOCUS22400</name>
</gene>
<feature type="region of interest" description="Disordered" evidence="1">
    <location>
        <begin position="335"/>
        <end position="371"/>
    </location>
</feature>
<evidence type="ECO:0000256" key="1">
    <source>
        <dbReference type="SAM" id="MobiDB-lite"/>
    </source>
</evidence>
<protein>
    <submittedName>
        <fullName evidence="2">Uncharacterized protein</fullName>
    </submittedName>
</protein>
<proteinExistence type="predicted"/>
<accession>A0A7S1QDP7</accession>
<feature type="compositionally biased region" description="Basic residues" evidence="1">
    <location>
        <begin position="356"/>
        <end position="371"/>
    </location>
</feature>
<name>A0A7S1QDP7_NEODS</name>
<dbReference type="AlphaFoldDB" id="A0A7S1QDP7"/>
<sequence length="371" mass="40973">MAAAVATTVPEARARLTQRVAGLLNKIPDAVSDPIADACTAILEADTIAGAVRAGRTLRTAIRTACAAPANNLTQKPLLEDLAAIEMLATHARELGRNATGPISAQQDRDRVDLTLWAPKENAMKAKSLTTRLLYLLGTEEEPILSCKMFKNFAWAVNPIKATQRNFQQPRPDFLQVLGKCRDYVASAAFDNVQRQALLAIAASVAEHPADQDFRFNVLFGQNAAPPFSEAASALLQCGWHMTAKVVCYYEALEERRIYPKTEVDQVMSYLTPFRCFEDRPLPESLHNGTYGVEEDSPERDDTPVVVDERRAAATSPKAQRQREVYCNWCGFPGHHQSECQQKAHTPKKGKSERAKIKKAQRAATAGKRRS</sequence>
<reference evidence="2" key="1">
    <citation type="submission" date="2021-01" db="EMBL/GenBank/DDBJ databases">
        <authorList>
            <person name="Corre E."/>
            <person name="Pelletier E."/>
            <person name="Niang G."/>
            <person name="Scheremetjew M."/>
            <person name="Finn R."/>
            <person name="Kale V."/>
            <person name="Holt S."/>
            <person name="Cochrane G."/>
            <person name="Meng A."/>
            <person name="Brown T."/>
            <person name="Cohen L."/>
        </authorList>
    </citation>
    <scope>NUCLEOTIDE SEQUENCE</scope>
    <source>
        <strain evidence="2">CCAP 1951/1</strain>
    </source>
</reference>
<dbReference type="EMBL" id="HBGF01033457">
    <property type="protein sequence ID" value="CAD9130858.1"/>
    <property type="molecule type" value="Transcribed_RNA"/>
</dbReference>